<dbReference type="InParanoid" id="A0A077ZV75"/>
<dbReference type="OrthoDB" id="287258at2759"/>
<sequence>MVTLEHELHQRRLDGIRPRIDQKRPLTPSCLLNKQKQKFIRAEEQYEIFRKNQILMQKTYKIIQNSNQLHPKQLLQKKPPTIGSLNTKVRVDDLKKIWQENNRFLSKLQTIKTNYPINHLKQNARNNEKMKTNIQYNSNRFERNNFFLKLDKKGSVLGQSNQRVFEISSPITKNKVKFKLFNLSIETIINRLKHMDLNEFAENRSQQQFKDLFPSHSRKISALHDDNNQSQKHQRSESHNIYPVVFKDIGVNQN</sequence>
<accession>A0A077ZV75</accession>
<dbReference type="EMBL" id="CCKQ01002110">
    <property type="protein sequence ID" value="CDW73205.1"/>
    <property type="molecule type" value="Genomic_DNA"/>
</dbReference>
<dbReference type="PANTHER" id="PTHR23035:SF2">
    <property type="entry name" value="KIAA1430 HOMOLOGUE"/>
    <property type="match status" value="1"/>
</dbReference>
<gene>
    <name evidence="2" type="primary">Contig10316.g11005</name>
    <name evidence="2" type="ORF">STYLEM_2181</name>
</gene>
<comment type="similarity">
    <text evidence="1">Belongs to the CFAP97 family.</text>
</comment>
<dbReference type="Proteomes" id="UP000039865">
    <property type="component" value="Unassembled WGS sequence"/>
</dbReference>
<evidence type="ECO:0000313" key="3">
    <source>
        <dbReference type="Proteomes" id="UP000039865"/>
    </source>
</evidence>
<keyword evidence="3" id="KW-1185">Reference proteome</keyword>
<name>A0A077ZV75_STYLE</name>
<dbReference type="InterPro" id="IPR038791">
    <property type="entry name" value="Cfap97/Hemingway"/>
</dbReference>
<dbReference type="InterPro" id="IPR029488">
    <property type="entry name" value="Hmw/CFAP97"/>
</dbReference>
<reference evidence="2 3" key="1">
    <citation type="submission" date="2014-06" db="EMBL/GenBank/DDBJ databases">
        <authorList>
            <person name="Swart Estienne"/>
        </authorList>
    </citation>
    <scope>NUCLEOTIDE SEQUENCE [LARGE SCALE GENOMIC DNA]</scope>
    <source>
        <strain evidence="2 3">130c</strain>
    </source>
</reference>
<protein>
    <submittedName>
        <fullName evidence="2">Uncharacterized protein</fullName>
    </submittedName>
</protein>
<evidence type="ECO:0000313" key="2">
    <source>
        <dbReference type="EMBL" id="CDW73205.1"/>
    </source>
</evidence>
<dbReference type="AlphaFoldDB" id="A0A077ZV75"/>
<evidence type="ECO:0000256" key="1">
    <source>
        <dbReference type="ARBA" id="ARBA00008315"/>
    </source>
</evidence>
<organism evidence="2 3">
    <name type="scientific">Stylonychia lemnae</name>
    <name type="common">Ciliate</name>
    <dbReference type="NCBI Taxonomy" id="5949"/>
    <lineage>
        <taxon>Eukaryota</taxon>
        <taxon>Sar</taxon>
        <taxon>Alveolata</taxon>
        <taxon>Ciliophora</taxon>
        <taxon>Intramacronucleata</taxon>
        <taxon>Spirotrichea</taxon>
        <taxon>Stichotrichia</taxon>
        <taxon>Sporadotrichida</taxon>
        <taxon>Oxytrichidae</taxon>
        <taxon>Stylonychinae</taxon>
        <taxon>Stylonychia</taxon>
    </lineage>
</organism>
<proteinExistence type="inferred from homology"/>
<dbReference type="Pfam" id="PF13879">
    <property type="entry name" value="Hmw_CFAP97"/>
    <property type="match status" value="1"/>
</dbReference>
<dbReference type="PANTHER" id="PTHR23035">
    <property type="entry name" value="CILIA- AND FLAGELLA-ASSOCIATED PROTEIN 97-RELATED"/>
    <property type="match status" value="1"/>
</dbReference>